<evidence type="ECO:0000313" key="18">
    <source>
        <dbReference type="EMBL" id="VFQ60833.1"/>
    </source>
</evidence>
<evidence type="ECO:0000256" key="11">
    <source>
        <dbReference type="ARBA" id="ARBA00023157"/>
    </source>
</evidence>
<keyword evidence="3" id="KW-0808">Transferase</keyword>
<evidence type="ECO:0000256" key="5">
    <source>
        <dbReference type="ARBA" id="ARBA00022729"/>
    </source>
</evidence>
<keyword evidence="4 15" id="KW-0812">Transmembrane</keyword>
<reference evidence="18 19" key="1">
    <citation type="submission" date="2018-04" db="EMBL/GenBank/DDBJ databases">
        <authorList>
            <person name="Vogel A."/>
        </authorList>
    </citation>
    <scope>NUCLEOTIDE SEQUENCE [LARGE SCALE GENOMIC DNA]</scope>
</reference>
<evidence type="ECO:0000256" key="6">
    <source>
        <dbReference type="ARBA" id="ARBA00022741"/>
    </source>
</evidence>
<dbReference type="PROSITE" id="PS00108">
    <property type="entry name" value="PROTEIN_KINASE_ST"/>
    <property type="match status" value="1"/>
</dbReference>
<evidence type="ECO:0000313" key="19">
    <source>
        <dbReference type="Proteomes" id="UP000595140"/>
    </source>
</evidence>
<evidence type="ECO:0000256" key="13">
    <source>
        <dbReference type="ARBA" id="ARBA00047558"/>
    </source>
</evidence>
<evidence type="ECO:0000259" key="17">
    <source>
        <dbReference type="PROSITE" id="PS50011"/>
    </source>
</evidence>
<feature type="transmembrane region" description="Helical" evidence="15">
    <location>
        <begin position="340"/>
        <end position="365"/>
    </location>
</feature>
<evidence type="ECO:0000256" key="15">
    <source>
        <dbReference type="SAM" id="Phobius"/>
    </source>
</evidence>
<keyword evidence="5 16" id="KW-0732">Signal</keyword>
<dbReference type="CDD" id="cd00054">
    <property type="entry name" value="EGF_CA"/>
    <property type="match status" value="1"/>
</dbReference>
<evidence type="ECO:0000256" key="1">
    <source>
        <dbReference type="ARBA" id="ARBA00004479"/>
    </source>
</evidence>
<dbReference type="FunFam" id="1.10.510.10:FF:000084">
    <property type="entry name" value="Wall-associated receptor kinase 2"/>
    <property type="match status" value="1"/>
</dbReference>
<dbReference type="InterPro" id="IPR025287">
    <property type="entry name" value="WAK_GUB"/>
</dbReference>
<dbReference type="Gene3D" id="3.30.200.20">
    <property type="entry name" value="Phosphorylase Kinase, domain 1"/>
    <property type="match status" value="1"/>
</dbReference>
<keyword evidence="19" id="KW-1185">Reference proteome</keyword>
<proteinExistence type="predicted"/>
<evidence type="ECO:0000256" key="16">
    <source>
        <dbReference type="SAM" id="SignalP"/>
    </source>
</evidence>
<keyword evidence="9 15" id="KW-1133">Transmembrane helix</keyword>
<keyword evidence="8" id="KW-0067">ATP-binding</keyword>
<evidence type="ECO:0000256" key="12">
    <source>
        <dbReference type="ARBA" id="ARBA00023180"/>
    </source>
</evidence>
<evidence type="ECO:0000256" key="3">
    <source>
        <dbReference type="ARBA" id="ARBA00022679"/>
    </source>
</evidence>
<evidence type="ECO:0000256" key="7">
    <source>
        <dbReference type="ARBA" id="ARBA00022777"/>
    </source>
</evidence>
<keyword evidence="11" id="KW-1015">Disulfide bond</keyword>
<dbReference type="GO" id="GO:0005886">
    <property type="term" value="C:plasma membrane"/>
    <property type="evidence" value="ECO:0007669"/>
    <property type="project" value="TreeGrafter"/>
</dbReference>
<dbReference type="SUPFAM" id="SSF56112">
    <property type="entry name" value="Protein kinase-like (PK-like)"/>
    <property type="match status" value="1"/>
</dbReference>
<dbReference type="GO" id="GO:0005509">
    <property type="term" value="F:calcium ion binding"/>
    <property type="evidence" value="ECO:0007669"/>
    <property type="project" value="InterPro"/>
</dbReference>
<dbReference type="InterPro" id="IPR018097">
    <property type="entry name" value="EGF_Ca-bd_CS"/>
</dbReference>
<feature type="domain" description="Protein kinase" evidence="17">
    <location>
        <begin position="416"/>
        <end position="691"/>
    </location>
</feature>
<dbReference type="Gene3D" id="2.10.25.10">
    <property type="entry name" value="Laminin"/>
    <property type="match status" value="1"/>
</dbReference>
<feature type="chain" id="PRO_5019856688" description="Protein kinase domain-containing protein" evidence="16">
    <location>
        <begin position="24"/>
        <end position="750"/>
    </location>
</feature>
<keyword evidence="12" id="KW-0325">Glycoprotein</keyword>
<dbReference type="GO" id="GO:0004674">
    <property type="term" value="F:protein serine/threonine kinase activity"/>
    <property type="evidence" value="ECO:0007669"/>
    <property type="project" value="UniProtKB-KW"/>
</dbReference>
<evidence type="ECO:0000256" key="4">
    <source>
        <dbReference type="ARBA" id="ARBA00022692"/>
    </source>
</evidence>
<gene>
    <name evidence="18" type="ORF">CCAM_LOCUS2609</name>
</gene>
<organism evidence="18 19">
    <name type="scientific">Cuscuta campestris</name>
    <dbReference type="NCBI Taxonomy" id="132261"/>
    <lineage>
        <taxon>Eukaryota</taxon>
        <taxon>Viridiplantae</taxon>
        <taxon>Streptophyta</taxon>
        <taxon>Embryophyta</taxon>
        <taxon>Tracheophyta</taxon>
        <taxon>Spermatophyta</taxon>
        <taxon>Magnoliopsida</taxon>
        <taxon>eudicotyledons</taxon>
        <taxon>Gunneridae</taxon>
        <taxon>Pentapetalae</taxon>
        <taxon>asterids</taxon>
        <taxon>lamiids</taxon>
        <taxon>Solanales</taxon>
        <taxon>Convolvulaceae</taxon>
        <taxon>Cuscuteae</taxon>
        <taxon>Cuscuta</taxon>
        <taxon>Cuscuta subgen. Grammica</taxon>
        <taxon>Cuscuta sect. Cleistogrammica</taxon>
    </lineage>
</organism>
<dbReference type="InterPro" id="IPR000719">
    <property type="entry name" value="Prot_kinase_dom"/>
</dbReference>
<dbReference type="SMART" id="SM00220">
    <property type="entry name" value="S_TKc"/>
    <property type="match status" value="1"/>
</dbReference>
<dbReference type="PANTHER" id="PTHR27005:SF526">
    <property type="entry name" value="WALL ASSOCIATED KINASE-LIKE PROTEIN"/>
    <property type="match status" value="1"/>
</dbReference>
<evidence type="ECO:0000256" key="8">
    <source>
        <dbReference type="ARBA" id="ARBA00022840"/>
    </source>
</evidence>
<protein>
    <recommendedName>
        <fullName evidence="17">Protein kinase domain-containing protein</fullName>
    </recommendedName>
</protein>
<dbReference type="FunFam" id="3.30.200.20:FF:000043">
    <property type="entry name" value="Wall-associated receptor kinase 2"/>
    <property type="match status" value="1"/>
</dbReference>
<dbReference type="OrthoDB" id="4062651at2759"/>
<name>A0A484K576_9ASTE</name>
<dbReference type="Gene3D" id="1.10.510.10">
    <property type="entry name" value="Transferase(Phosphotransferase) domain 1"/>
    <property type="match status" value="1"/>
</dbReference>
<sequence>MTGNPIFQRVLFLSVLYLSALQSDSSLATAAYHPPSPPVVAKPNCSDKCGDVTIPFPFGIGPARCFLDSTFEILCNNGTVPVLSRSGLEVLDIALPGYSPAGEPNPFSEYRWTPTGTIRVKRPTSYTTCPGKENNTLRAWNLFGDNFYYSTENLFVSVGCNNLAVIRGGDPTVVGCDSTCIGNGTSRYSYCLGTDCCRTLIPSGIPASNGIRFLDQTVAPSDAAQDKCKFAFIVDRKWFGTDQKDLSTLRDTDSFPVVIDWDVNCGSLTQVGPSAACDIYSPSLNQSLTCYCRMGYTGNALLKNCKDINECEDSRACGSKKCVNTLGGYRCEERGKVAKVVGIGISIGVGAILLFLLALWVWRVMRRRKETKRKKNFFKRNGGLLLQREVSSSEGKYVERTRIYSSVELEKATHNFNKNRVLGQGGQGTVYKGMLEDGRIVAIKKSIAMDSDRVDTFINEVVILSQINHRNVVKLLGCCLETEVPLLVYEFIPKATLHYYIHNPIDDEFSLTWEMRLRIASEIAGALYYLHSAASMPVYHRDIKSTNIMLDEKYQAKVADFGTSKSVSIDQTHVTTKVQGTFGYLDPEYFQSSQFTDKSDVYSFGVVLAELLTGKRPITMLECEEHRSLATYFVLAMERGQLFEILDRQVRDQGSEEQIAGLAELTRRCLSLSGRSRPTMREAVSALENILRMSSGCDRSNREELLGVVETERTKSLVQSWDEYSTELFASIEEDNISSSDIPLTTRNQN</sequence>
<keyword evidence="6" id="KW-0547">Nucleotide-binding</keyword>
<dbReference type="InterPro" id="IPR008271">
    <property type="entry name" value="Ser/Thr_kinase_AS"/>
</dbReference>
<accession>A0A484K576</accession>
<dbReference type="PROSITE" id="PS01187">
    <property type="entry name" value="EGF_CA"/>
    <property type="match status" value="1"/>
</dbReference>
<dbReference type="Proteomes" id="UP000595140">
    <property type="component" value="Unassembled WGS sequence"/>
</dbReference>
<comment type="catalytic activity">
    <reaction evidence="14">
        <text>L-threonyl-[protein] + ATP = O-phospho-L-threonyl-[protein] + ADP + H(+)</text>
        <dbReference type="Rhea" id="RHEA:46608"/>
        <dbReference type="Rhea" id="RHEA-COMP:11060"/>
        <dbReference type="Rhea" id="RHEA-COMP:11605"/>
        <dbReference type="ChEBI" id="CHEBI:15378"/>
        <dbReference type="ChEBI" id="CHEBI:30013"/>
        <dbReference type="ChEBI" id="CHEBI:30616"/>
        <dbReference type="ChEBI" id="CHEBI:61977"/>
        <dbReference type="ChEBI" id="CHEBI:456216"/>
    </reaction>
</comment>
<dbReference type="InterPro" id="IPR045274">
    <property type="entry name" value="WAK-like"/>
</dbReference>
<dbReference type="EMBL" id="OOIL02000126">
    <property type="protein sequence ID" value="VFQ60833.1"/>
    <property type="molecule type" value="Genomic_DNA"/>
</dbReference>
<feature type="signal peptide" evidence="16">
    <location>
        <begin position="1"/>
        <end position="23"/>
    </location>
</feature>
<dbReference type="AlphaFoldDB" id="A0A484K576"/>
<dbReference type="PANTHER" id="PTHR27005">
    <property type="entry name" value="WALL-ASSOCIATED RECEPTOR KINASE-LIKE 21"/>
    <property type="match status" value="1"/>
</dbReference>
<keyword evidence="7" id="KW-0418">Kinase</keyword>
<dbReference type="GO" id="GO:0007166">
    <property type="term" value="P:cell surface receptor signaling pathway"/>
    <property type="evidence" value="ECO:0007669"/>
    <property type="project" value="InterPro"/>
</dbReference>
<comment type="catalytic activity">
    <reaction evidence="13">
        <text>L-seryl-[protein] + ATP = O-phospho-L-seryl-[protein] + ADP + H(+)</text>
        <dbReference type="Rhea" id="RHEA:17989"/>
        <dbReference type="Rhea" id="RHEA-COMP:9863"/>
        <dbReference type="Rhea" id="RHEA-COMP:11604"/>
        <dbReference type="ChEBI" id="CHEBI:15378"/>
        <dbReference type="ChEBI" id="CHEBI:29999"/>
        <dbReference type="ChEBI" id="CHEBI:30616"/>
        <dbReference type="ChEBI" id="CHEBI:83421"/>
        <dbReference type="ChEBI" id="CHEBI:456216"/>
    </reaction>
</comment>
<dbReference type="Pfam" id="PF13947">
    <property type="entry name" value="GUB_WAK_bind"/>
    <property type="match status" value="1"/>
</dbReference>
<keyword evidence="2" id="KW-0723">Serine/threonine-protein kinase</keyword>
<comment type="subcellular location">
    <subcellularLocation>
        <location evidence="1">Membrane</location>
        <topology evidence="1">Single-pass type I membrane protein</topology>
    </subcellularLocation>
</comment>
<dbReference type="PROSITE" id="PS50011">
    <property type="entry name" value="PROTEIN_KINASE_DOM"/>
    <property type="match status" value="1"/>
</dbReference>
<keyword evidence="10 15" id="KW-0472">Membrane</keyword>
<dbReference type="GO" id="GO:0030247">
    <property type="term" value="F:polysaccharide binding"/>
    <property type="evidence" value="ECO:0007669"/>
    <property type="project" value="InterPro"/>
</dbReference>
<evidence type="ECO:0000256" key="2">
    <source>
        <dbReference type="ARBA" id="ARBA00022527"/>
    </source>
</evidence>
<dbReference type="GO" id="GO:0005524">
    <property type="term" value="F:ATP binding"/>
    <property type="evidence" value="ECO:0007669"/>
    <property type="project" value="UniProtKB-KW"/>
</dbReference>
<dbReference type="Pfam" id="PF00069">
    <property type="entry name" value="Pkinase"/>
    <property type="match status" value="1"/>
</dbReference>
<evidence type="ECO:0000256" key="14">
    <source>
        <dbReference type="ARBA" id="ARBA00047951"/>
    </source>
</evidence>
<evidence type="ECO:0000256" key="10">
    <source>
        <dbReference type="ARBA" id="ARBA00023136"/>
    </source>
</evidence>
<dbReference type="InterPro" id="IPR011009">
    <property type="entry name" value="Kinase-like_dom_sf"/>
</dbReference>
<evidence type="ECO:0000256" key="9">
    <source>
        <dbReference type="ARBA" id="ARBA00022989"/>
    </source>
</evidence>